<organism evidence="2 3">
    <name type="scientific">Raphidocelis subcapitata</name>
    <dbReference type="NCBI Taxonomy" id="307507"/>
    <lineage>
        <taxon>Eukaryota</taxon>
        <taxon>Viridiplantae</taxon>
        <taxon>Chlorophyta</taxon>
        <taxon>core chlorophytes</taxon>
        <taxon>Chlorophyceae</taxon>
        <taxon>CS clade</taxon>
        <taxon>Sphaeropleales</taxon>
        <taxon>Selenastraceae</taxon>
        <taxon>Raphidocelis</taxon>
    </lineage>
</organism>
<accession>A0A2V0NZK8</accession>
<dbReference type="InParanoid" id="A0A2V0NZK8"/>
<protein>
    <recommendedName>
        <fullName evidence="4">Anaphase-promoting complex subunit 4 WD40 domain-containing protein</fullName>
    </recommendedName>
</protein>
<dbReference type="FunCoup" id="A0A2V0NZK8">
    <property type="interactions" value="1476"/>
</dbReference>
<evidence type="ECO:0000313" key="3">
    <source>
        <dbReference type="Proteomes" id="UP000247498"/>
    </source>
</evidence>
<dbReference type="InterPro" id="IPR001680">
    <property type="entry name" value="WD40_rpt"/>
</dbReference>
<evidence type="ECO:0000256" key="1">
    <source>
        <dbReference type="SAM" id="MobiDB-lite"/>
    </source>
</evidence>
<sequence length="474" mass="49908">MDFSEAYRCSLPPVLSPDGAHVASAVDWQLTIREVESLQTVQIYSCLDKIHRLEWSPNSRYVACGLDDRATVQVWSLEDPEWACRIDEGPAGVTNCRWSPDGLSVLIVADFSVRLTVWSLVDRRCSYLPGPKHAARGLAFDPAGRRMAVLERKECKDWVALYDHSAADGWSLRSRFVLDTLDAADLAWSPDGSKIAVWDSPLQYKVVVHAADDGACLSVFCAYDDALGAKAAAWAPGGCALAVGSFDQVARVLNGVTWQPLLECHHGSPVEGPRGAAVYRELEEARGVLAPVQAPQPGGPAGSPPRREARARYAVCPLPFEVASVPPPKDKPNPKLGVGTLAWSPDGQLLATVNDNMPHAVWVWDLRTADLAAALSHVSPVRALAWAPAAAAAAGDGGGGGGAGGGARRQGAGAGGERLGVVTGGDRLYLWSPAGASVVHVPVPGFAARGLAWAPGGGAVALHGKDAFCIGYVC</sequence>
<dbReference type="OrthoDB" id="308690at2759"/>
<name>A0A2V0NZK8_9CHLO</name>
<keyword evidence="3" id="KW-1185">Reference proteome</keyword>
<dbReference type="InterPro" id="IPR052778">
    <property type="entry name" value="Centrosome-WD_assoc"/>
</dbReference>
<dbReference type="GO" id="GO:0005815">
    <property type="term" value="C:microtubule organizing center"/>
    <property type="evidence" value="ECO:0007669"/>
    <property type="project" value="TreeGrafter"/>
</dbReference>
<dbReference type="AlphaFoldDB" id="A0A2V0NZK8"/>
<dbReference type="InterPro" id="IPR015943">
    <property type="entry name" value="WD40/YVTN_repeat-like_dom_sf"/>
</dbReference>
<feature type="region of interest" description="Disordered" evidence="1">
    <location>
        <begin position="395"/>
        <end position="415"/>
    </location>
</feature>
<evidence type="ECO:0000313" key="2">
    <source>
        <dbReference type="EMBL" id="GBF93064.1"/>
    </source>
</evidence>
<dbReference type="SMART" id="SM00320">
    <property type="entry name" value="WD40"/>
    <property type="match status" value="5"/>
</dbReference>
<dbReference type="Gene3D" id="2.130.10.10">
    <property type="entry name" value="YVTN repeat-like/Quinoprotein amine dehydrogenase"/>
    <property type="match status" value="3"/>
</dbReference>
<dbReference type="STRING" id="307507.A0A2V0NZK8"/>
<reference evidence="2 3" key="1">
    <citation type="journal article" date="2018" name="Sci. Rep.">
        <title>Raphidocelis subcapitata (=Pseudokirchneriella subcapitata) provides an insight into genome evolution and environmental adaptations in the Sphaeropleales.</title>
        <authorList>
            <person name="Suzuki S."/>
            <person name="Yamaguchi H."/>
            <person name="Nakajima N."/>
            <person name="Kawachi M."/>
        </authorList>
    </citation>
    <scope>NUCLEOTIDE SEQUENCE [LARGE SCALE GENOMIC DNA]</scope>
    <source>
        <strain evidence="2 3">NIES-35</strain>
    </source>
</reference>
<dbReference type="InterPro" id="IPR036322">
    <property type="entry name" value="WD40_repeat_dom_sf"/>
</dbReference>
<proteinExistence type="predicted"/>
<dbReference type="GO" id="GO:1990811">
    <property type="term" value="C:MWP complex"/>
    <property type="evidence" value="ECO:0007669"/>
    <property type="project" value="TreeGrafter"/>
</dbReference>
<dbReference type="PANTHER" id="PTHR16220">
    <property type="entry name" value="WD REPEAT PROTEIN 8-RELATED"/>
    <property type="match status" value="1"/>
</dbReference>
<dbReference type="PANTHER" id="PTHR16220:SF0">
    <property type="entry name" value="WD REPEAT-CONTAINING PROTEIN WRAP73"/>
    <property type="match status" value="1"/>
</dbReference>
<dbReference type="Proteomes" id="UP000247498">
    <property type="component" value="Unassembled WGS sequence"/>
</dbReference>
<gene>
    <name evidence="2" type="ORF">Rsub_05675</name>
</gene>
<comment type="caution">
    <text evidence="2">The sequence shown here is derived from an EMBL/GenBank/DDBJ whole genome shotgun (WGS) entry which is preliminary data.</text>
</comment>
<dbReference type="SUPFAM" id="SSF50978">
    <property type="entry name" value="WD40 repeat-like"/>
    <property type="match status" value="1"/>
</dbReference>
<dbReference type="EMBL" id="BDRX01000037">
    <property type="protein sequence ID" value="GBF93064.1"/>
    <property type="molecule type" value="Genomic_DNA"/>
</dbReference>
<evidence type="ECO:0008006" key="4">
    <source>
        <dbReference type="Google" id="ProtNLM"/>
    </source>
</evidence>